<dbReference type="EMBL" id="ML208306">
    <property type="protein sequence ID" value="TFK70866.1"/>
    <property type="molecule type" value="Genomic_DNA"/>
</dbReference>
<keyword evidence="2" id="KW-1185">Reference proteome</keyword>
<sequence>MLQLDDTLISERKALEEEGRALEAEKPPINWLPLEVLADIFWTAVQLEDTDFALNQPFHATPVVISHVCQKWRDVALATPQLWSYLGFSTTRFYAAPLLAFLERAGSSPLTLFYRGVPDVETEEEQTTISGFFAFFEDHFSRIRSMSLHFRNPNAMQGLVDSFVPAPATKSIVLRNLDLAITGSRITSFDSFSFSLISALNSTWRAVFAPLTELRLIQIPPSAIHPDLLGALTVLELKYAYPVLKLSKLCGLLSCTPNLQELVLSHTTPRIDTKAEITNIVTLPNLKRFEWSYPSAELLHRVLASIQMPEVERFEIWFETSATKSPNQLANHETLNVLHYPHLRELTLITAAEEESGLDLRLFSFPAVEKIEIVNVGLPRPKSSPRSKSKAPATSSARKLPTIPRLESIFRDPRMPQLTDLTLSRFHLSSDYTRMEALLGYMPRVTSLSLESCSGVEILLKALQAVSAGTLLRGSTTSPKKQITSSSTNGTSNINPFATFTSRSSNQFRTTHHGGVKLCPRLDALSFWDCHDLDIDSLHAVVRTRNGILSADEWDRVDISGGGFRVQQPSGPHAEGIQGVQGAQTASAVHNRNVNDFQLDSLSPVSSSDSQTSPGPPPTTSPTPSAQSPPLASQGNRNTDEFELDNPQPFSSTSDQNQLLVNHAVVVANTEVLELASETAPLPDFNPVPVAERVIRPLRKPRRQGPNSVYPSHSGIPGAGVNPFIPPAASTSTNIMTSIIANQESISPANIAFVRLSRCKQILSEHAKLLREDGVLDVSWNPYQGEMDVTKTSRDCPQPFDNAAATRVSSNPNATATNVGTDTTNLLPANNTDTSTSLASSPDHGTTSPQS</sequence>
<reference evidence="1 2" key="1">
    <citation type="journal article" date="2019" name="Nat. Ecol. Evol.">
        <title>Megaphylogeny resolves global patterns of mushroom evolution.</title>
        <authorList>
            <person name="Varga T."/>
            <person name="Krizsan K."/>
            <person name="Foldi C."/>
            <person name="Dima B."/>
            <person name="Sanchez-Garcia M."/>
            <person name="Sanchez-Ramirez S."/>
            <person name="Szollosi G.J."/>
            <person name="Szarkandi J.G."/>
            <person name="Papp V."/>
            <person name="Albert L."/>
            <person name="Andreopoulos W."/>
            <person name="Angelini C."/>
            <person name="Antonin V."/>
            <person name="Barry K.W."/>
            <person name="Bougher N.L."/>
            <person name="Buchanan P."/>
            <person name="Buyck B."/>
            <person name="Bense V."/>
            <person name="Catcheside P."/>
            <person name="Chovatia M."/>
            <person name="Cooper J."/>
            <person name="Damon W."/>
            <person name="Desjardin D."/>
            <person name="Finy P."/>
            <person name="Geml J."/>
            <person name="Haridas S."/>
            <person name="Hughes K."/>
            <person name="Justo A."/>
            <person name="Karasinski D."/>
            <person name="Kautmanova I."/>
            <person name="Kiss B."/>
            <person name="Kocsube S."/>
            <person name="Kotiranta H."/>
            <person name="LaButti K.M."/>
            <person name="Lechner B.E."/>
            <person name="Liimatainen K."/>
            <person name="Lipzen A."/>
            <person name="Lukacs Z."/>
            <person name="Mihaltcheva S."/>
            <person name="Morgado L.N."/>
            <person name="Niskanen T."/>
            <person name="Noordeloos M.E."/>
            <person name="Ohm R.A."/>
            <person name="Ortiz-Santana B."/>
            <person name="Ovrebo C."/>
            <person name="Racz N."/>
            <person name="Riley R."/>
            <person name="Savchenko A."/>
            <person name="Shiryaev A."/>
            <person name="Soop K."/>
            <person name="Spirin V."/>
            <person name="Szebenyi C."/>
            <person name="Tomsovsky M."/>
            <person name="Tulloss R.E."/>
            <person name="Uehling J."/>
            <person name="Grigoriev I.V."/>
            <person name="Vagvolgyi C."/>
            <person name="Papp T."/>
            <person name="Martin F.M."/>
            <person name="Miettinen O."/>
            <person name="Hibbett D.S."/>
            <person name="Nagy L.G."/>
        </authorList>
    </citation>
    <scope>NUCLEOTIDE SEQUENCE [LARGE SCALE GENOMIC DNA]</scope>
    <source>
        <strain evidence="1 2">NL-1719</strain>
    </source>
</reference>
<name>A0ACD3AYL8_9AGAR</name>
<accession>A0ACD3AYL8</accession>
<proteinExistence type="predicted"/>
<gene>
    <name evidence="1" type="ORF">BDN72DRAFT_838398</name>
</gene>
<evidence type="ECO:0000313" key="1">
    <source>
        <dbReference type="EMBL" id="TFK70866.1"/>
    </source>
</evidence>
<organism evidence="1 2">
    <name type="scientific">Pluteus cervinus</name>
    <dbReference type="NCBI Taxonomy" id="181527"/>
    <lineage>
        <taxon>Eukaryota</taxon>
        <taxon>Fungi</taxon>
        <taxon>Dikarya</taxon>
        <taxon>Basidiomycota</taxon>
        <taxon>Agaricomycotina</taxon>
        <taxon>Agaricomycetes</taxon>
        <taxon>Agaricomycetidae</taxon>
        <taxon>Agaricales</taxon>
        <taxon>Pluteineae</taxon>
        <taxon>Pluteaceae</taxon>
        <taxon>Pluteus</taxon>
    </lineage>
</organism>
<evidence type="ECO:0000313" key="2">
    <source>
        <dbReference type="Proteomes" id="UP000308600"/>
    </source>
</evidence>
<dbReference type="Proteomes" id="UP000308600">
    <property type="component" value="Unassembled WGS sequence"/>
</dbReference>
<protein>
    <submittedName>
        <fullName evidence="1">Uncharacterized protein</fullName>
    </submittedName>
</protein>